<dbReference type="EMBL" id="BPLR01019599">
    <property type="protein sequence ID" value="GIX69592.1"/>
    <property type="molecule type" value="Genomic_DNA"/>
</dbReference>
<comment type="caution">
    <text evidence="1">The sequence shown here is derived from an EMBL/GenBank/DDBJ whole genome shotgun (WGS) entry which is preliminary data.</text>
</comment>
<organism evidence="1 2">
    <name type="scientific">Caerostris extrusa</name>
    <name type="common">Bark spider</name>
    <name type="synonym">Caerostris bankana</name>
    <dbReference type="NCBI Taxonomy" id="172846"/>
    <lineage>
        <taxon>Eukaryota</taxon>
        <taxon>Metazoa</taxon>
        <taxon>Ecdysozoa</taxon>
        <taxon>Arthropoda</taxon>
        <taxon>Chelicerata</taxon>
        <taxon>Arachnida</taxon>
        <taxon>Araneae</taxon>
        <taxon>Araneomorphae</taxon>
        <taxon>Entelegynae</taxon>
        <taxon>Araneoidea</taxon>
        <taxon>Araneidae</taxon>
        <taxon>Caerostris</taxon>
    </lineage>
</organism>
<name>A0AAV4MAV3_CAEEX</name>
<evidence type="ECO:0000313" key="2">
    <source>
        <dbReference type="Proteomes" id="UP001054945"/>
    </source>
</evidence>
<protein>
    <submittedName>
        <fullName evidence="1">Uncharacterized protein</fullName>
    </submittedName>
</protein>
<evidence type="ECO:0000313" key="1">
    <source>
        <dbReference type="EMBL" id="GIX69592.1"/>
    </source>
</evidence>
<dbReference type="AlphaFoldDB" id="A0AAV4MAV3"/>
<sequence>MHPTIVFQYEKTPCKLPQLLHKNIPPSLNQICPQRAPPSDAASSLMIKKRFAIQKMSPPLQESHAPRIPDTRVIFVLTHSEVLRESVERVNVLRS</sequence>
<reference evidence="1 2" key="1">
    <citation type="submission" date="2021-06" db="EMBL/GenBank/DDBJ databases">
        <title>Caerostris extrusa draft genome.</title>
        <authorList>
            <person name="Kono N."/>
            <person name="Arakawa K."/>
        </authorList>
    </citation>
    <scope>NUCLEOTIDE SEQUENCE [LARGE SCALE GENOMIC DNA]</scope>
</reference>
<dbReference type="Proteomes" id="UP001054945">
    <property type="component" value="Unassembled WGS sequence"/>
</dbReference>
<keyword evidence="2" id="KW-1185">Reference proteome</keyword>
<proteinExistence type="predicted"/>
<gene>
    <name evidence="1" type="ORF">CEXT_646501</name>
</gene>
<accession>A0AAV4MAV3</accession>